<evidence type="ECO:0000313" key="1">
    <source>
        <dbReference type="EMBL" id="PKI80049.1"/>
    </source>
</evidence>
<keyword evidence="2" id="KW-1185">Reference proteome</keyword>
<dbReference type="EMBL" id="NXIF01000045">
    <property type="protein sequence ID" value="PKI80049.1"/>
    <property type="molecule type" value="Genomic_DNA"/>
</dbReference>
<dbReference type="AlphaFoldDB" id="A0A2N1J0H1"/>
<dbReference type="RefSeq" id="WP_101185628.1">
    <property type="nucleotide sequence ID" value="NZ_CP031218.1"/>
</dbReference>
<comment type="caution">
    <text evidence="1">The sequence shown here is derived from an EMBL/GenBank/DDBJ whole genome shotgun (WGS) entry which is preliminary data.</text>
</comment>
<evidence type="ECO:0000313" key="2">
    <source>
        <dbReference type="Proteomes" id="UP000233248"/>
    </source>
</evidence>
<reference evidence="1 2" key="1">
    <citation type="submission" date="2017-09" db="EMBL/GenBank/DDBJ databases">
        <title>Genomics of the genus Arcobacter.</title>
        <authorList>
            <person name="Perez-Cataluna A."/>
            <person name="Figueras M.J."/>
            <person name="Salas-Masso N."/>
        </authorList>
    </citation>
    <scope>NUCLEOTIDE SEQUENCE [LARGE SCALE GENOMIC DNA]</scope>
    <source>
        <strain evidence="1 2">DSM 18005</strain>
    </source>
</reference>
<dbReference type="OrthoDB" id="5348170at2"/>
<protein>
    <submittedName>
        <fullName evidence="1">Uncharacterized protein</fullName>
    </submittedName>
</protein>
<accession>A0A2N1J0H1</accession>
<gene>
    <name evidence="1" type="ORF">CP960_11440</name>
</gene>
<name>A0A2N1J0H1_9BACT</name>
<dbReference type="KEGG" id="ahs:AHALO_2012"/>
<dbReference type="Proteomes" id="UP000233248">
    <property type="component" value="Unassembled WGS sequence"/>
</dbReference>
<organism evidence="1 2">
    <name type="scientific">Malaciobacter halophilus</name>
    <dbReference type="NCBI Taxonomy" id="197482"/>
    <lineage>
        <taxon>Bacteria</taxon>
        <taxon>Pseudomonadati</taxon>
        <taxon>Campylobacterota</taxon>
        <taxon>Epsilonproteobacteria</taxon>
        <taxon>Campylobacterales</taxon>
        <taxon>Arcobacteraceae</taxon>
        <taxon>Malaciobacter</taxon>
    </lineage>
</organism>
<sequence length="70" mass="7838">MTFIPLSLQLLQAVKSNDALKVEELILNSDTKTELIKEHISLHGEESLINLLPKFKSKGLVINIKSLLNI</sequence>
<proteinExistence type="predicted"/>